<evidence type="ECO:0000256" key="1">
    <source>
        <dbReference type="SAM" id="Coils"/>
    </source>
</evidence>
<dbReference type="RefSeq" id="WP_095550274.1">
    <property type="nucleotide sequence ID" value="NZ_NSJF01000005.1"/>
</dbReference>
<feature type="coiled-coil region" evidence="1">
    <location>
        <begin position="76"/>
        <end position="103"/>
    </location>
</feature>
<proteinExistence type="predicted"/>
<comment type="caution">
    <text evidence="2">The sequence shown here is derived from an EMBL/GenBank/DDBJ whole genome shotgun (WGS) entry which is preliminary data.</text>
</comment>
<evidence type="ECO:0000313" key="3">
    <source>
        <dbReference type="Proteomes" id="UP000217999"/>
    </source>
</evidence>
<dbReference type="EMBL" id="NSJF01000005">
    <property type="protein sequence ID" value="PAT34102.1"/>
    <property type="molecule type" value="Genomic_DNA"/>
</dbReference>
<dbReference type="PROSITE" id="PS51257">
    <property type="entry name" value="PROKAR_LIPOPROTEIN"/>
    <property type="match status" value="1"/>
</dbReference>
<reference evidence="2 3" key="1">
    <citation type="submission" date="2017-08" db="EMBL/GenBank/DDBJ databases">
        <title>WGS of Clinical strains of the CDC Group NO-1 linked to zoonotic infections in humans.</title>
        <authorList>
            <person name="Bernier A.-M."/>
            <person name="Bernard K."/>
        </authorList>
    </citation>
    <scope>NUCLEOTIDE SEQUENCE [LARGE SCALE GENOMIC DNA]</scope>
    <source>
        <strain evidence="2 3">NML03-0146</strain>
    </source>
</reference>
<name>A0A2A2A8K5_9BURK</name>
<gene>
    <name evidence="2" type="ORF">CK620_10670</name>
</gene>
<evidence type="ECO:0008006" key="4">
    <source>
        <dbReference type="Google" id="ProtNLM"/>
    </source>
</evidence>
<dbReference type="Proteomes" id="UP000217999">
    <property type="component" value="Unassembled WGS sequence"/>
</dbReference>
<evidence type="ECO:0000313" key="2">
    <source>
        <dbReference type="EMBL" id="PAT34102.1"/>
    </source>
</evidence>
<keyword evidence="1" id="KW-0175">Coiled coil</keyword>
<dbReference type="AlphaFoldDB" id="A0A2A2A8K5"/>
<protein>
    <recommendedName>
        <fullName evidence="4">DUF3352 domain-containing protein</fullName>
    </recommendedName>
</protein>
<accession>A0A2A2A8K5</accession>
<sequence length="592" mass="62786">MKKTTLAIALAVALGACSKNEDSPEVGKQQAQPAAPAKADIPLAFAPSTTAFVAGTMEPAPQAYLDTIGAMAPQFKAGVLQSLERARQALAQEEQNEQTARVNAVMDLLKERLQQPDTLASLGMSMKSLGAIYEIGGAPVLRMELQDADKFRAFIADVETRLGQKMETGELNGQAYWFMPLGEQAAQAAQPAQAADAQVANAQPLERTRLVAAIVGKHLVLALDPQHSAAPLAQLLGLERPAQSVLQAGTLTELQKAYGYKPYGGNVLVDTRRVLALLTEGQSIYPPPANWSEACRSEFGALAAKAPRLVAGATEVDGKKVGVAGTLELDKPLAGELQKISAPVPGLGSAKKGVEFGFGVKIDQLAGFLQAQANAVQTAPYQCEHLQQLNEGMASLNQSMAGLYATSGWLTGARLVLNDINIEQQLVRGMLVVASPNPMSLLGMAQGMMPELAQLGLEPNGAAKQLQSPMTAMVNGGQDPVWLAMTDKTLGLGIGADVKGDLEGALKASALSPEPLLYYRVDGETYAKSLGKFNEQMLNSLEANSSGAQQANDIMAPMMQSVAQIYQSIDYASVRYHFSERGLELDQIITFK</sequence>
<organism evidence="2 3">
    <name type="scientific">Vandammella animalimorsus</name>
    <dbReference type="NCBI Taxonomy" id="2029117"/>
    <lineage>
        <taxon>Bacteria</taxon>
        <taxon>Pseudomonadati</taxon>
        <taxon>Pseudomonadota</taxon>
        <taxon>Betaproteobacteria</taxon>
        <taxon>Burkholderiales</taxon>
        <taxon>Comamonadaceae</taxon>
        <taxon>Vandammella</taxon>
    </lineage>
</organism>